<name>A0ABX1VD89_9PLAN</name>
<dbReference type="InterPro" id="IPR027558">
    <property type="entry name" value="Pre_pil_HX9DG_C"/>
</dbReference>
<evidence type="ECO:0000313" key="4">
    <source>
        <dbReference type="EMBL" id="NNJ25268.1"/>
    </source>
</evidence>
<dbReference type="NCBIfam" id="TIGR02532">
    <property type="entry name" value="IV_pilin_GFxxxE"/>
    <property type="match status" value="1"/>
</dbReference>
<dbReference type="Pfam" id="PF07963">
    <property type="entry name" value="N_methyl"/>
    <property type="match status" value="1"/>
</dbReference>
<dbReference type="Proteomes" id="UP000609651">
    <property type="component" value="Unassembled WGS sequence"/>
</dbReference>
<sequence length="406" mass="42729">MRKHLPLTSVRNTPRSARTGFTLIELLVVIAIIAILVSLLLPAVQQAREAARRSQCQNNLKQLGLAMHNYHSTYRTFPDAMGGLGGTTGAVGPNSTQGDWSLFPMLAPYLDETAYWGQISSPLTTASATFVPFGMRPEVGTTGGYPPFAYQFKSLLCPSDGTPPVTTGATNYALNWGDNGRVLMYDSNSGPRNQTAKACRGMGKGMFYYGGRAGQPSSHIGLSAVKDGATNTLLFGEIGRDENEGVYAGSVGQVDSLETTTVSGAYRFENPKRDCLDVAVNPAAPGFYPTSGSGVTAVHSERGKNYAAGYPAITGFMTILPPNGPSCARGNWSGSRYYYEAGGIYSSGSYHTGGVQVCRVDGSVSFISDTIDAGDPSQPNGTVGPSPYGTWGALGTRSGGEVVSDI</sequence>
<keyword evidence="2" id="KW-0812">Transmembrane</keyword>
<evidence type="ECO:0000259" key="3">
    <source>
        <dbReference type="Pfam" id="PF07596"/>
    </source>
</evidence>
<dbReference type="Gene3D" id="3.30.700.10">
    <property type="entry name" value="Glycoprotein, Type 4 Pilin"/>
    <property type="match status" value="1"/>
</dbReference>
<evidence type="ECO:0000313" key="5">
    <source>
        <dbReference type="Proteomes" id="UP000609651"/>
    </source>
</evidence>
<dbReference type="PROSITE" id="PS00409">
    <property type="entry name" value="PROKAR_NTER_METHYL"/>
    <property type="match status" value="1"/>
</dbReference>
<dbReference type="InterPro" id="IPR045584">
    <property type="entry name" value="Pilin-like"/>
</dbReference>
<reference evidence="4 5" key="1">
    <citation type="journal article" date="2020" name="Syst. Appl. Microbiol.">
        <title>Alienimonas chondri sp. nov., a novel planctomycete isolated from the biofilm of the red alga Chondrus crispus.</title>
        <authorList>
            <person name="Vitorino I."/>
            <person name="Albuquerque L."/>
            <person name="Wiegand S."/>
            <person name="Kallscheuer N."/>
            <person name="da Costa M.S."/>
            <person name="Lobo-da-Cunha A."/>
            <person name="Jogler C."/>
            <person name="Lage O.M."/>
        </authorList>
    </citation>
    <scope>NUCLEOTIDE SEQUENCE [LARGE SCALE GENOMIC DNA]</scope>
    <source>
        <strain evidence="4 5">LzC2</strain>
    </source>
</reference>
<feature type="region of interest" description="Disordered" evidence="1">
    <location>
        <begin position="372"/>
        <end position="391"/>
    </location>
</feature>
<dbReference type="InterPro" id="IPR012902">
    <property type="entry name" value="N_methyl_site"/>
</dbReference>
<dbReference type="EMBL" id="WTPX01000030">
    <property type="protein sequence ID" value="NNJ25268.1"/>
    <property type="molecule type" value="Genomic_DNA"/>
</dbReference>
<keyword evidence="2" id="KW-1133">Transmembrane helix</keyword>
<gene>
    <name evidence="4" type="ORF">LzC2_13360</name>
</gene>
<protein>
    <recommendedName>
        <fullName evidence="3">DUF1559 domain-containing protein</fullName>
    </recommendedName>
</protein>
<accession>A0ABX1VD89</accession>
<comment type="caution">
    <text evidence="4">The sequence shown here is derived from an EMBL/GenBank/DDBJ whole genome shotgun (WGS) entry which is preliminary data.</text>
</comment>
<keyword evidence="5" id="KW-1185">Reference proteome</keyword>
<evidence type="ECO:0000256" key="1">
    <source>
        <dbReference type="SAM" id="MobiDB-lite"/>
    </source>
</evidence>
<dbReference type="PANTHER" id="PTHR30093">
    <property type="entry name" value="GENERAL SECRETION PATHWAY PROTEIN G"/>
    <property type="match status" value="1"/>
</dbReference>
<proteinExistence type="predicted"/>
<dbReference type="InterPro" id="IPR011453">
    <property type="entry name" value="DUF1559"/>
</dbReference>
<dbReference type="Pfam" id="PF07596">
    <property type="entry name" value="SBP_bac_10"/>
    <property type="match status" value="1"/>
</dbReference>
<evidence type="ECO:0000256" key="2">
    <source>
        <dbReference type="SAM" id="Phobius"/>
    </source>
</evidence>
<dbReference type="NCBIfam" id="TIGR04294">
    <property type="entry name" value="pre_pil_HX9DG"/>
    <property type="match status" value="1"/>
</dbReference>
<feature type="domain" description="DUF1559" evidence="3">
    <location>
        <begin position="45"/>
        <end position="373"/>
    </location>
</feature>
<dbReference type="SUPFAM" id="SSF54523">
    <property type="entry name" value="Pili subunits"/>
    <property type="match status" value="1"/>
</dbReference>
<dbReference type="PANTHER" id="PTHR30093:SF2">
    <property type="entry name" value="TYPE II SECRETION SYSTEM PROTEIN H"/>
    <property type="match status" value="1"/>
</dbReference>
<organism evidence="4 5">
    <name type="scientific">Alienimonas chondri</name>
    <dbReference type="NCBI Taxonomy" id="2681879"/>
    <lineage>
        <taxon>Bacteria</taxon>
        <taxon>Pseudomonadati</taxon>
        <taxon>Planctomycetota</taxon>
        <taxon>Planctomycetia</taxon>
        <taxon>Planctomycetales</taxon>
        <taxon>Planctomycetaceae</taxon>
        <taxon>Alienimonas</taxon>
    </lineage>
</organism>
<feature type="transmembrane region" description="Helical" evidence="2">
    <location>
        <begin position="21"/>
        <end position="44"/>
    </location>
</feature>
<keyword evidence="2" id="KW-0472">Membrane</keyword>